<dbReference type="PROSITE" id="PS50995">
    <property type="entry name" value="HTH_MARR_2"/>
    <property type="match status" value="1"/>
</dbReference>
<organism evidence="3 4">
    <name type="scientific">Streptomyces liangshanensis</name>
    <dbReference type="NCBI Taxonomy" id="2717324"/>
    <lineage>
        <taxon>Bacteria</taxon>
        <taxon>Bacillati</taxon>
        <taxon>Actinomycetota</taxon>
        <taxon>Actinomycetes</taxon>
        <taxon>Kitasatosporales</taxon>
        <taxon>Streptomycetaceae</taxon>
        <taxon>Streptomyces</taxon>
    </lineage>
</organism>
<dbReference type="InterPro" id="IPR000835">
    <property type="entry name" value="HTH_MarR-typ"/>
</dbReference>
<dbReference type="Pfam" id="PF01047">
    <property type="entry name" value="MarR"/>
    <property type="match status" value="1"/>
</dbReference>
<protein>
    <submittedName>
        <fullName evidence="3">MarR family transcriptional regulator</fullName>
    </submittedName>
</protein>
<feature type="domain" description="HTH marR-type" evidence="2">
    <location>
        <begin position="1"/>
        <end position="157"/>
    </location>
</feature>
<dbReference type="Gene3D" id="1.10.10.10">
    <property type="entry name" value="Winged helix-like DNA-binding domain superfamily/Winged helix DNA-binding domain"/>
    <property type="match status" value="1"/>
</dbReference>
<feature type="region of interest" description="Disordered" evidence="1">
    <location>
        <begin position="162"/>
        <end position="191"/>
    </location>
</feature>
<evidence type="ECO:0000256" key="1">
    <source>
        <dbReference type="SAM" id="MobiDB-lite"/>
    </source>
</evidence>
<dbReference type="KEGG" id="slia:HA039_16550"/>
<dbReference type="AlphaFoldDB" id="A0A6G9GZS7"/>
<sequence>MDDASQGQDGQGGTRWLDDHQLSAWKAFSGMLLKLPAALDSQLTQDAGLNQFEYVVLAALSESENRTRRMSTLAILANGSLSRLSHVVKRLEKRGYLRREPCAADGRYTNAVLTDAGWDKVVATAPGHVEAVRSLVVDALEPEQLDQLRDISHRLLHALDPDLGCPSGGTPATPARGPEDTDPRTGPAAPH</sequence>
<dbReference type="RefSeq" id="WP_167030142.1">
    <property type="nucleotide sequence ID" value="NZ_CP050177.1"/>
</dbReference>
<name>A0A6G9GZS7_9ACTN</name>
<dbReference type="InterPro" id="IPR036388">
    <property type="entry name" value="WH-like_DNA-bd_sf"/>
</dbReference>
<accession>A0A6G9GZS7</accession>
<evidence type="ECO:0000313" key="3">
    <source>
        <dbReference type="EMBL" id="QIQ03720.1"/>
    </source>
</evidence>
<dbReference type="Proteomes" id="UP000501179">
    <property type="component" value="Chromosome"/>
</dbReference>
<dbReference type="GO" id="GO:0006950">
    <property type="term" value="P:response to stress"/>
    <property type="evidence" value="ECO:0007669"/>
    <property type="project" value="TreeGrafter"/>
</dbReference>
<reference evidence="3 4" key="1">
    <citation type="submission" date="2020-03" db="EMBL/GenBank/DDBJ databases">
        <title>A novel species.</title>
        <authorList>
            <person name="Gao J."/>
        </authorList>
    </citation>
    <scope>NUCLEOTIDE SEQUENCE [LARGE SCALE GENOMIC DNA]</scope>
    <source>
        <strain evidence="3 4">QMT-12</strain>
    </source>
</reference>
<dbReference type="InterPro" id="IPR039422">
    <property type="entry name" value="MarR/SlyA-like"/>
</dbReference>
<dbReference type="GO" id="GO:0003700">
    <property type="term" value="F:DNA-binding transcription factor activity"/>
    <property type="evidence" value="ECO:0007669"/>
    <property type="project" value="InterPro"/>
</dbReference>
<keyword evidence="4" id="KW-1185">Reference proteome</keyword>
<proteinExistence type="predicted"/>
<dbReference type="InterPro" id="IPR036390">
    <property type="entry name" value="WH_DNA-bd_sf"/>
</dbReference>
<dbReference type="EMBL" id="CP050177">
    <property type="protein sequence ID" value="QIQ03720.1"/>
    <property type="molecule type" value="Genomic_DNA"/>
</dbReference>
<evidence type="ECO:0000259" key="2">
    <source>
        <dbReference type="PROSITE" id="PS50995"/>
    </source>
</evidence>
<dbReference type="PANTHER" id="PTHR33164:SF99">
    <property type="entry name" value="MARR FAMILY REGULATORY PROTEIN"/>
    <property type="match status" value="1"/>
</dbReference>
<dbReference type="SUPFAM" id="SSF46785">
    <property type="entry name" value="Winged helix' DNA-binding domain"/>
    <property type="match status" value="1"/>
</dbReference>
<evidence type="ECO:0000313" key="4">
    <source>
        <dbReference type="Proteomes" id="UP000501179"/>
    </source>
</evidence>
<dbReference type="SMART" id="SM00347">
    <property type="entry name" value="HTH_MARR"/>
    <property type="match status" value="1"/>
</dbReference>
<dbReference type="PANTHER" id="PTHR33164">
    <property type="entry name" value="TRANSCRIPTIONAL REGULATOR, MARR FAMILY"/>
    <property type="match status" value="1"/>
</dbReference>
<gene>
    <name evidence="3" type="ORF">HA039_16550</name>
</gene>